<accession>A0A317SDD6</accession>
<comment type="caution">
    <text evidence="3">The sequence shown here is derived from an EMBL/GenBank/DDBJ whole genome shotgun (WGS) entry which is preliminary data.</text>
</comment>
<keyword evidence="4" id="KW-1185">Reference proteome</keyword>
<name>A0A317SDD6_9PEZI</name>
<keyword evidence="2" id="KW-0812">Transmembrane</keyword>
<proteinExistence type="predicted"/>
<sequence length="164" mass="18048">EHESDSEPQSLSPSQISLPPPLQYQSNSDPEPMSSAMHTSQKHMCTPTFRTNGPLYAPTGLRVLEWLALPPAYLDDPDLVDKSSGLVTARLVSPALTDMFGNLANLDAQVHALYQLLRAQAQVLVASIAFLILTWLPCITIHVVPDFASLLPCQVNEMDTRELR</sequence>
<feature type="region of interest" description="Disordered" evidence="1">
    <location>
        <begin position="1"/>
        <end position="42"/>
    </location>
</feature>
<dbReference type="EMBL" id="PYWC01000260">
    <property type="protein sequence ID" value="PWW71586.1"/>
    <property type="molecule type" value="Genomic_DNA"/>
</dbReference>
<protein>
    <submittedName>
        <fullName evidence="3">Uncharacterized protein</fullName>
    </submittedName>
</protein>
<organism evidence="3 4">
    <name type="scientific">Tuber magnatum</name>
    <name type="common">white Piedmont truffle</name>
    <dbReference type="NCBI Taxonomy" id="42249"/>
    <lineage>
        <taxon>Eukaryota</taxon>
        <taxon>Fungi</taxon>
        <taxon>Dikarya</taxon>
        <taxon>Ascomycota</taxon>
        <taxon>Pezizomycotina</taxon>
        <taxon>Pezizomycetes</taxon>
        <taxon>Pezizales</taxon>
        <taxon>Tuberaceae</taxon>
        <taxon>Tuber</taxon>
    </lineage>
</organism>
<feature type="non-terminal residue" evidence="3">
    <location>
        <position position="1"/>
    </location>
</feature>
<feature type="transmembrane region" description="Helical" evidence="2">
    <location>
        <begin position="123"/>
        <end position="144"/>
    </location>
</feature>
<keyword evidence="2" id="KW-1133">Transmembrane helix</keyword>
<evidence type="ECO:0000256" key="2">
    <source>
        <dbReference type="SAM" id="Phobius"/>
    </source>
</evidence>
<dbReference type="Proteomes" id="UP000246991">
    <property type="component" value="Unassembled WGS sequence"/>
</dbReference>
<keyword evidence="2" id="KW-0472">Membrane</keyword>
<dbReference type="AlphaFoldDB" id="A0A317SDD6"/>
<feature type="compositionally biased region" description="Low complexity" evidence="1">
    <location>
        <begin position="8"/>
        <end position="17"/>
    </location>
</feature>
<reference evidence="3 4" key="1">
    <citation type="submission" date="2018-03" db="EMBL/GenBank/DDBJ databases">
        <title>Genomes of Pezizomycetes fungi and the evolution of truffles.</title>
        <authorList>
            <person name="Murat C."/>
            <person name="Payen T."/>
            <person name="Noel B."/>
            <person name="Kuo A."/>
            <person name="Martin F.M."/>
        </authorList>
    </citation>
    <scope>NUCLEOTIDE SEQUENCE [LARGE SCALE GENOMIC DNA]</scope>
    <source>
        <strain evidence="3">091103-1</strain>
    </source>
</reference>
<evidence type="ECO:0000313" key="3">
    <source>
        <dbReference type="EMBL" id="PWW71586.1"/>
    </source>
</evidence>
<evidence type="ECO:0000313" key="4">
    <source>
        <dbReference type="Proteomes" id="UP000246991"/>
    </source>
</evidence>
<gene>
    <name evidence="3" type="ORF">C7212DRAFT_348967</name>
</gene>
<evidence type="ECO:0000256" key="1">
    <source>
        <dbReference type="SAM" id="MobiDB-lite"/>
    </source>
</evidence>